<accession>A0A8J5V0C1</accession>
<keyword evidence="4" id="KW-1185">Reference proteome</keyword>
<evidence type="ECO:0000313" key="2">
    <source>
        <dbReference type="EMBL" id="KAG8043023.1"/>
    </source>
</evidence>
<dbReference type="OrthoDB" id="689613at2759"/>
<keyword evidence="1" id="KW-0812">Transmembrane</keyword>
<gene>
    <name evidence="3" type="ORF">GUJ93_ZPchr0064g2743</name>
    <name evidence="2" type="ORF">GUJ93_ZPchr0103g7155</name>
</gene>
<dbReference type="AlphaFoldDB" id="A0A8J5V0C1"/>
<protein>
    <submittedName>
        <fullName evidence="3">Uncharacterized protein</fullName>
    </submittedName>
</protein>
<reference evidence="3" key="2">
    <citation type="submission" date="2021-02" db="EMBL/GenBank/DDBJ databases">
        <authorList>
            <person name="Kimball J.A."/>
            <person name="Haas M.W."/>
            <person name="Macchietto M."/>
            <person name="Kono T."/>
            <person name="Duquette J."/>
            <person name="Shao M."/>
        </authorList>
    </citation>
    <scope>NUCLEOTIDE SEQUENCE</scope>
    <source>
        <tissue evidence="3">Fresh leaf tissue</tissue>
    </source>
</reference>
<dbReference type="PANTHER" id="PTHR34961">
    <property type="entry name" value="TRANSMEMBRANE PROTEIN"/>
    <property type="match status" value="1"/>
</dbReference>
<dbReference type="EMBL" id="JAAALK010000553">
    <property type="protein sequence ID" value="KAG8044505.1"/>
    <property type="molecule type" value="Genomic_DNA"/>
</dbReference>
<name>A0A8J5V0C1_ZIZPA</name>
<keyword evidence="1" id="KW-1133">Transmembrane helix</keyword>
<proteinExistence type="predicted"/>
<dbReference type="Proteomes" id="UP000729402">
    <property type="component" value="Unassembled WGS sequence"/>
</dbReference>
<sequence length="169" mass="18187">MSPFKSTVSLAYHNYSCHAMSCLSSHVPPKWQLKLSAAATALLLVVFLALFVGSCEARCLRARGSGKEVSSIKSSSPPAPCKDVEITKLKNYNPTNQMKDLPNSMDGHVVGADVKAEEGVAMAASSTGAVQTKTVVRVSKRLIHQVKREEDAGFHLDYAGPRTHPPSHN</sequence>
<dbReference type="PANTHER" id="PTHR34961:SF11">
    <property type="entry name" value="OS04G0554900 PROTEIN"/>
    <property type="match status" value="1"/>
</dbReference>
<keyword evidence="1" id="KW-0472">Membrane</keyword>
<evidence type="ECO:0000313" key="4">
    <source>
        <dbReference type="Proteomes" id="UP000729402"/>
    </source>
</evidence>
<organism evidence="3 4">
    <name type="scientific">Zizania palustris</name>
    <name type="common">Northern wild rice</name>
    <dbReference type="NCBI Taxonomy" id="103762"/>
    <lineage>
        <taxon>Eukaryota</taxon>
        <taxon>Viridiplantae</taxon>
        <taxon>Streptophyta</taxon>
        <taxon>Embryophyta</taxon>
        <taxon>Tracheophyta</taxon>
        <taxon>Spermatophyta</taxon>
        <taxon>Magnoliopsida</taxon>
        <taxon>Liliopsida</taxon>
        <taxon>Poales</taxon>
        <taxon>Poaceae</taxon>
        <taxon>BOP clade</taxon>
        <taxon>Oryzoideae</taxon>
        <taxon>Oryzeae</taxon>
        <taxon>Zizaniinae</taxon>
        <taxon>Zizania</taxon>
    </lineage>
</organism>
<reference evidence="3" key="1">
    <citation type="journal article" date="2021" name="bioRxiv">
        <title>Whole Genome Assembly and Annotation of Northern Wild Rice, Zizania palustris L., Supports a Whole Genome Duplication in the Zizania Genus.</title>
        <authorList>
            <person name="Haas M."/>
            <person name="Kono T."/>
            <person name="Macchietto M."/>
            <person name="Millas R."/>
            <person name="McGilp L."/>
            <person name="Shao M."/>
            <person name="Duquette J."/>
            <person name="Hirsch C.N."/>
            <person name="Kimball J."/>
        </authorList>
    </citation>
    <scope>NUCLEOTIDE SEQUENCE</scope>
    <source>
        <tissue evidence="3">Fresh leaf tissue</tissue>
    </source>
</reference>
<comment type="caution">
    <text evidence="3">The sequence shown here is derived from an EMBL/GenBank/DDBJ whole genome shotgun (WGS) entry which is preliminary data.</text>
</comment>
<evidence type="ECO:0000256" key="1">
    <source>
        <dbReference type="SAM" id="Phobius"/>
    </source>
</evidence>
<feature type="transmembrane region" description="Helical" evidence="1">
    <location>
        <begin position="35"/>
        <end position="53"/>
    </location>
</feature>
<evidence type="ECO:0000313" key="3">
    <source>
        <dbReference type="EMBL" id="KAG8044505.1"/>
    </source>
</evidence>
<dbReference type="InterPro" id="IPR053313">
    <property type="entry name" value="RGF"/>
</dbReference>
<dbReference type="EMBL" id="JAAALK010001306">
    <property type="protein sequence ID" value="KAG8043023.1"/>
    <property type="molecule type" value="Genomic_DNA"/>
</dbReference>